<feature type="compositionally biased region" description="Polar residues" evidence="1">
    <location>
        <begin position="112"/>
        <end position="131"/>
    </location>
</feature>
<dbReference type="Proteomes" id="UP000653454">
    <property type="component" value="Unassembled WGS sequence"/>
</dbReference>
<protein>
    <submittedName>
        <fullName evidence="2">(diamondback moth) hypothetical protein</fullName>
    </submittedName>
</protein>
<dbReference type="EMBL" id="CAJHNJ030000060">
    <property type="protein sequence ID" value="CAG9133311.1"/>
    <property type="molecule type" value="Genomic_DNA"/>
</dbReference>
<proteinExistence type="predicted"/>
<dbReference type="AlphaFoldDB" id="A0A8S4G0H5"/>
<name>A0A8S4G0H5_PLUXY</name>
<evidence type="ECO:0000313" key="3">
    <source>
        <dbReference type="Proteomes" id="UP000653454"/>
    </source>
</evidence>
<accession>A0A8S4G0H5</accession>
<reference evidence="2" key="1">
    <citation type="submission" date="2020-11" db="EMBL/GenBank/DDBJ databases">
        <authorList>
            <person name="Whiteford S."/>
        </authorList>
    </citation>
    <scope>NUCLEOTIDE SEQUENCE</scope>
</reference>
<keyword evidence="3" id="KW-1185">Reference proteome</keyword>
<gene>
    <name evidence="2" type="ORF">PLXY2_LOCUS11633</name>
</gene>
<sequence>MNDYMMMTAATIPTFSGADPAYPAARWVEDFSDNAEVCGWSPPQKLLIARRVLTGVAGLWLRTENKFMSFEELQRALLEEFPDKVDTKHIHELMSDRERKMAASAKEETRSEQPTYVSVKQDPGQRQSSGYRCQSEMSVKQHSMFGVRTDEANDYSKEKEVTSIKTKENEYEKCQRQAEVVVLQNKKEELFKEAPIELNSIKEILEPKVEEVKSQIKIVEDKGEKVVEKEYFSDEVPCVVKKKDCPKMRKVDNRLLNKKVYEKRCVEEYRQYQHGSMENEISYIGNEENIMEKEIAKRVHESCYFSARIMKDAMTKYYHVLR</sequence>
<comment type="caution">
    <text evidence="2">The sequence shown here is derived from an EMBL/GenBank/DDBJ whole genome shotgun (WGS) entry which is preliminary data.</text>
</comment>
<organism evidence="2 3">
    <name type="scientific">Plutella xylostella</name>
    <name type="common">Diamondback moth</name>
    <name type="synonym">Plutella maculipennis</name>
    <dbReference type="NCBI Taxonomy" id="51655"/>
    <lineage>
        <taxon>Eukaryota</taxon>
        <taxon>Metazoa</taxon>
        <taxon>Ecdysozoa</taxon>
        <taxon>Arthropoda</taxon>
        <taxon>Hexapoda</taxon>
        <taxon>Insecta</taxon>
        <taxon>Pterygota</taxon>
        <taxon>Neoptera</taxon>
        <taxon>Endopterygota</taxon>
        <taxon>Lepidoptera</taxon>
        <taxon>Glossata</taxon>
        <taxon>Ditrysia</taxon>
        <taxon>Yponomeutoidea</taxon>
        <taxon>Plutellidae</taxon>
        <taxon>Plutella</taxon>
    </lineage>
</organism>
<evidence type="ECO:0000256" key="1">
    <source>
        <dbReference type="SAM" id="MobiDB-lite"/>
    </source>
</evidence>
<evidence type="ECO:0000313" key="2">
    <source>
        <dbReference type="EMBL" id="CAG9133311.1"/>
    </source>
</evidence>
<feature type="region of interest" description="Disordered" evidence="1">
    <location>
        <begin position="104"/>
        <end position="131"/>
    </location>
</feature>